<dbReference type="AlphaFoldDB" id="A0A9Q3JN48"/>
<proteinExistence type="predicted"/>
<organism evidence="2 3">
    <name type="scientific">Austropuccinia psidii MF-1</name>
    <dbReference type="NCBI Taxonomy" id="1389203"/>
    <lineage>
        <taxon>Eukaryota</taxon>
        <taxon>Fungi</taxon>
        <taxon>Dikarya</taxon>
        <taxon>Basidiomycota</taxon>
        <taxon>Pucciniomycotina</taxon>
        <taxon>Pucciniomycetes</taxon>
        <taxon>Pucciniales</taxon>
        <taxon>Sphaerophragmiaceae</taxon>
        <taxon>Austropuccinia</taxon>
    </lineage>
</organism>
<keyword evidence="3" id="KW-1185">Reference proteome</keyword>
<dbReference type="EMBL" id="AVOT02076706">
    <property type="protein sequence ID" value="MBW0565001.1"/>
    <property type="molecule type" value="Genomic_DNA"/>
</dbReference>
<gene>
    <name evidence="2" type="ORF">O181_104716</name>
</gene>
<reference evidence="2" key="1">
    <citation type="submission" date="2021-03" db="EMBL/GenBank/DDBJ databases">
        <title>Draft genome sequence of rust myrtle Austropuccinia psidii MF-1, a brazilian biotype.</title>
        <authorList>
            <person name="Quecine M.C."/>
            <person name="Pachon D.M.R."/>
            <person name="Bonatelli M.L."/>
            <person name="Correr F.H."/>
            <person name="Franceschini L.M."/>
            <person name="Leite T.F."/>
            <person name="Margarido G.R.A."/>
            <person name="Almeida C.A."/>
            <person name="Ferrarezi J.A."/>
            <person name="Labate C.A."/>
        </authorList>
    </citation>
    <scope>NUCLEOTIDE SEQUENCE</scope>
    <source>
        <strain evidence="2">MF-1</strain>
    </source>
</reference>
<protein>
    <submittedName>
        <fullName evidence="2">Uncharacterized protein</fullName>
    </submittedName>
</protein>
<comment type="caution">
    <text evidence="2">The sequence shown here is derived from an EMBL/GenBank/DDBJ whole genome shotgun (WGS) entry which is preliminary data.</text>
</comment>
<dbReference type="Proteomes" id="UP000765509">
    <property type="component" value="Unassembled WGS sequence"/>
</dbReference>
<dbReference type="OrthoDB" id="2515842at2759"/>
<accession>A0A9Q3JN48</accession>
<evidence type="ECO:0000313" key="3">
    <source>
        <dbReference type="Proteomes" id="UP000765509"/>
    </source>
</evidence>
<evidence type="ECO:0000313" key="2">
    <source>
        <dbReference type="EMBL" id="MBW0565001.1"/>
    </source>
</evidence>
<name>A0A9Q3JN48_9BASI</name>
<sequence>MGDKRFNDKNWDEATKEYNLDFIVSPEQYSEDELIGDNDTGYGKSIILESSDEYESNNDSDNTQYKSKTAKDRKGKQKPNDKDFEVDNMELDEEYGRAMFSGGLTEEEWNTWQ</sequence>
<evidence type="ECO:0000256" key="1">
    <source>
        <dbReference type="SAM" id="MobiDB-lite"/>
    </source>
</evidence>
<feature type="region of interest" description="Disordered" evidence="1">
    <location>
        <begin position="50"/>
        <end position="89"/>
    </location>
</feature>